<organism evidence="9 10">
    <name type="scientific">Stylophora pistillata</name>
    <name type="common">Smooth cauliflower coral</name>
    <dbReference type="NCBI Taxonomy" id="50429"/>
    <lineage>
        <taxon>Eukaryota</taxon>
        <taxon>Metazoa</taxon>
        <taxon>Cnidaria</taxon>
        <taxon>Anthozoa</taxon>
        <taxon>Hexacorallia</taxon>
        <taxon>Scleractinia</taxon>
        <taxon>Astrocoeniina</taxon>
        <taxon>Pocilloporidae</taxon>
        <taxon>Stylophora</taxon>
    </lineage>
</organism>
<dbReference type="Proteomes" id="UP000225706">
    <property type="component" value="Unassembled WGS sequence"/>
</dbReference>
<dbReference type="PANTHER" id="PTHR22930:SF269">
    <property type="entry name" value="NUCLEASE HARBI1-LIKE PROTEIN"/>
    <property type="match status" value="1"/>
</dbReference>
<dbReference type="AlphaFoldDB" id="A0A2B4SVL2"/>
<dbReference type="Pfam" id="PF13359">
    <property type="entry name" value="DDE_Tnp_4"/>
    <property type="match status" value="1"/>
</dbReference>
<proteinExistence type="inferred from homology"/>
<comment type="similarity">
    <text evidence="3">Belongs to the HARBI1 family.</text>
</comment>
<keyword evidence="10" id="KW-1185">Reference proteome</keyword>
<evidence type="ECO:0000256" key="6">
    <source>
        <dbReference type="ARBA" id="ARBA00022801"/>
    </source>
</evidence>
<comment type="caution">
    <text evidence="9">The sequence shown here is derived from an EMBL/GenBank/DDBJ whole genome shotgun (WGS) entry which is preliminary data.</text>
</comment>
<keyword evidence="6" id="KW-0378">Hydrolase</keyword>
<keyword evidence="7" id="KW-0539">Nucleus</keyword>
<comment type="subcellular location">
    <subcellularLocation>
        <location evidence="2">Nucleus</location>
    </subcellularLocation>
</comment>
<dbReference type="PANTHER" id="PTHR22930">
    <property type="match status" value="1"/>
</dbReference>
<feature type="domain" description="DDE Tnp4" evidence="8">
    <location>
        <begin position="177"/>
        <end position="309"/>
    </location>
</feature>
<keyword evidence="4" id="KW-0540">Nuclease</keyword>
<dbReference type="GO" id="GO:0005634">
    <property type="term" value="C:nucleus"/>
    <property type="evidence" value="ECO:0007669"/>
    <property type="project" value="UniProtKB-SubCell"/>
</dbReference>
<dbReference type="GO" id="GO:0046872">
    <property type="term" value="F:metal ion binding"/>
    <property type="evidence" value="ECO:0007669"/>
    <property type="project" value="UniProtKB-KW"/>
</dbReference>
<evidence type="ECO:0000259" key="8">
    <source>
        <dbReference type="Pfam" id="PF13359"/>
    </source>
</evidence>
<dbReference type="InterPro" id="IPR045249">
    <property type="entry name" value="HARBI1-like"/>
</dbReference>
<name>A0A2B4SVL2_STYPI</name>
<accession>A0A2B4SVL2</accession>
<gene>
    <name evidence="9" type="ORF">AWC38_SpisGene1062</name>
</gene>
<evidence type="ECO:0000256" key="7">
    <source>
        <dbReference type="ARBA" id="ARBA00023242"/>
    </source>
</evidence>
<protein>
    <recommendedName>
        <fullName evidence="8">DDE Tnp4 domain-containing protein</fullName>
    </recommendedName>
</protein>
<evidence type="ECO:0000256" key="5">
    <source>
        <dbReference type="ARBA" id="ARBA00022723"/>
    </source>
</evidence>
<evidence type="ECO:0000256" key="1">
    <source>
        <dbReference type="ARBA" id="ARBA00001968"/>
    </source>
</evidence>
<evidence type="ECO:0000256" key="3">
    <source>
        <dbReference type="ARBA" id="ARBA00006958"/>
    </source>
</evidence>
<keyword evidence="5" id="KW-0479">Metal-binding</keyword>
<dbReference type="EMBL" id="LSMT01000007">
    <property type="protein sequence ID" value="PFX33921.1"/>
    <property type="molecule type" value="Genomic_DNA"/>
</dbReference>
<evidence type="ECO:0000313" key="10">
    <source>
        <dbReference type="Proteomes" id="UP000225706"/>
    </source>
</evidence>
<dbReference type="GO" id="GO:0016787">
    <property type="term" value="F:hydrolase activity"/>
    <property type="evidence" value="ECO:0007669"/>
    <property type="project" value="UniProtKB-KW"/>
</dbReference>
<dbReference type="InterPro" id="IPR027806">
    <property type="entry name" value="HARBI1_dom"/>
</dbReference>
<evidence type="ECO:0000313" key="9">
    <source>
        <dbReference type="EMBL" id="PFX33921.1"/>
    </source>
</evidence>
<evidence type="ECO:0000256" key="2">
    <source>
        <dbReference type="ARBA" id="ARBA00004123"/>
    </source>
</evidence>
<dbReference type="GO" id="GO:0004518">
    <property type="term" value="F:nuclease activity"/>
    <property type="evidence" value="ECO:0007669"/>
    <property type="project" value="UniProtKB-KW"/>
</dbReference>
<comment type="cofactor">
    <cofactor evidence="1">
        <name>a divalent metal cation</name>
        <dbReference type="ChEBI" id="CHEBI:60240"/>
    </cofactor>
</comment>
<evidence type="ECO:0000256" key="4">
    <source>
        <dbReference type="ARBA" id="ARBA00022722"/>
    </source>
</evidence>
<dbReference type="OrthoDB" id="5969759at2759"/>
<reference evidence="10" key="1">
    <citation type="journal article" date="2017" name="bioRxiv">
        <title>Comparative analysis of the genomes of Stylophora pistillata and Acropora digitifera provides evidence for extensive differences between species of corals.</title>
        <authorList>
            <person name="Voolstra C.R."/>
            <person name="Li Y."/>
            <person name="Liew Y.J."/>
            <person name="Baumgarten S."/>
            <person name="Zoccola D."/>
            <person name="Flot J.-F."/>
            <person name="Tambutte S."/>
            <person name="Allemand D."/>
            <person name="Aranda M."/>
        </authorList>
    </citation>
    <scope>NUCLEOTIDE SEQUENCE [LARGE SCALE GENOMIC DNA]</scope>
</reference>
<sequence>MVSGAKEKQKQIILLMMMMLDEELPVTYAKRMWAQQWLLRREETGGFHTIFQELAAEDTPGFSKYTRMLYPKCVALTELIAPYINKEDTCTRSSISASERLALTLRFLTTGESCQSLSFQFRIGKATVSGIVTEVCDAIYNVLGKDFLQTPQQAKTWSEIAELFHLRWNIPNNIGAIDGKRILIQKPAYAGSHFHDYEGNESIIALVVSGPDYECFYVDVGTNGRNQDGHAWGRCFLKKALDSPDNPLNVPPPRPLPGRVTPVPFVLTGDEAFGLAKYMLRPYPSRNLTVEQRIANYRISRAPYKVKRITLAALTLHNWLRADTSTRNIYCPPTLSDREDPETAEIIPGSWRDDIPADSFLDLQPSVSRNCSSEAKNMREEFTQWFNNEGICHGKDICADCKPIGHTKCMINPFMITSREVMNM</sequence>